<organism evidence="1">
    <name type="scientific">marine sediment metagenome</name>
    <dbReference type="NCBI Taxonomy" id="412755"/>
    <lineage>
        <taxon>unclassified sequences</taxon>
        <taxon>metagenomes</taxon>
        <taxon>ecological metagenomes</taxon>
    </lineage>
</organism>
<sequence>MGLSSITLDPMWRERMGELDVRIAMAVEEDRKKMSVWLDGNVSFPHDRRITDLRECPMCALVLKLHNGEAPWDES</sequence>
<accession>A0A0F9CYE1</accession>
<gene>
    <name evidence="1" type="ORF">LCGC14_2266820</name>
</gene>
<comment type="caution">
    <text evidence="1">The sequence shown here is derived from an EMBL/GenBank/DDBJ whole genome shotgun (WGS) entry which is preliminary data.</text>
</comment>
<proteinExistence type="predicted"/>
<evidence type="ECO:0000313" key="1">
    <source>
        <dbReference type="EMBL" id="KKL54299.1"/>
    </source>
</evidence>
<dbReference type="EMBL" id="LAZR01031250">
    <property type="protein sequence ID" value="KKL54299.1"/>
    <property type="molecule type" value="Genomic_DNA"/>
</dbReference>
<protein>
    <submittedName>
        <fullName evidence="1">Uncharacterized protein</fullName>
    </submittedName>
</protein>
<name>A0A0F9CYE1_9ZZZZ</name>
<reference evidence="1" key="1">
    <citation type="journal article" date="2015" name="Nature">
        <title>Complex archaea that bridge the gap between prokaryotes and eukaryotes.</title>
        <authorList>
            <person name="Spang A."/>
            <person name="Saw J.H."/>
            <person name="Jorgensen S.L."/>
            <person name="Zaremba-Niedzwiedzka K."/>
            <person name="Martijn J."/>
            <person name="Lind A.E."/>
            <person name="van Eijk R."/>
            <person name="Schleper C."/>
            <person name="Guy L."/>
            <person name="Ettema T.J."/>
        </authorList>
    </citation>
    <scope>NUCLEOTIDE SEQUENCE</scope>
</reference>
<dbReference type="AlphaFoldDB" id="A0A0F9CYE1"/>